<dbReference type="PANTHER" id="PTHR14490">
    <property type="entry name" value="ZINC FINGER, ZZ TYPE"/>
    <property type="match status" value="1"/>
</dbReference>
<evidence type="ECO:0000256" key="2">
    <source>
        <dbReference type="SAM" id="MobiDB-lite"/>
    </source>
</evidence>
<evidence type="ECO:0000313" key="5">
    <source>
        <dbReference type="Proteomes" id="UP000298030"/>
    </source>
</evidence>
<dbReference type="STRING" id="71717.A0A4Y7TV56"/>
<feature type="region of interest" description="Disordered" evidence="2">
    <location>
        <begin position="101"/>
        <end position="155"/>
    </location>
</feature>
<comment type="similarity">
    <text evidence="1">Belongs to the KRI1 family.</text>
</comment>
<name>A0A4Y7TV56_COPMI</name>
<dbReference type="Pfam" id="PF05178">
    <property type="entry name" value="Kri1"/>
    <property type="match status" value="1"/>
</dbReference>
<sequence>MFSGSESEDDQNVQLTINEHYAKAFQHRKEREELDQLKAKYGSDFEEGDLEESTESESAESEDEEGEELTPAVDAAILRTLARIRKKDPAIYDSGKNIFGEEAQRVSTATAPAKKQKKDKSKPVTIRQQNLDAVLHGSRSPSPEPAAPTHVQEQEALRSETIKAFETAVGDDNDDFLVPREKTRDEVELEEEEYKTFLEKHVGDDLKDIIQIEPRTAEEEEGSQADEEEDGEKRKDTKKKDKKKKDKGKARKNKEEEDQEFLLNYILNRGWVDQSAKRVPTYHEITGDGKKKGKGKEKAAETSDDESEHQGDEDEGLLSDASFESLASVFEVSYNHRFEEPGADTIPSFPRQIESTIRREENPRKAARERKRARKEEEMAKKREEVKRMKALKVKEIKRKLEKIGMESGLLKGSNKKGEDGNLDNALQELDLEGEWDPEKHDQQLQTLFAGEGDDGEEGDEMEDPNIRFDEDGKPVWDDDIDLGDIPISDDDAEPVSKKSKKEKKKEKKKKKKGGEDGDEGMGVDVDAMDAGRLAELNVDDDEDWDGTEEMRKRKWKEYMDSLYELDFNDMVGDMPTRFNYVPVGKQNYSLDPVEILMADDKDLNEYMSIKKYAPYRQEKGDRSKWDKRQQDKLKDLKETLKKKQRAFGHYDPSAGVVEGGDTAQEKPKKKRMGKKERMKAKVADGEDGEGGEDGEAMEVDVPAPAELSSKKKRKREGPDEDDKEAAPAPESGAGADEGAKRKKRRRRPKKTEGAAQGQS</sequence>
<dbReference type="PANTHER" id="PTHR14490:SF5">
    <property type="entry name" value="PROTEIN KRI1 HOMOLOG"/>
    <property type="match status" value="1"/>
</dbReference>
<dbReference type="InterPro" id="IPR024626">
    <property type="entry name" value="Kri1-like_C"/>
</dbReference>
<feature type="compositionally biased region" description="Basic residues" evidence="2">
    <location>
        <begin position="498"/>
        <end position="513"/>
    </location>
</feature>
<keyword evidence="5" id="KW-1185">Reference proteome</keyword>
<gene>
    <name evidence="4" type="ORF">FA13DRAFT_1785905</name>
</gene>
<feature type="region of interest" description="Disordered" evidence="2">
    <location>
        <begin position="407"/>
        <end position="550"/>
    </location>
</feature>
<feature type="compositionally biased region" description="Basic and acidic residues" evidence="2">
    <location>
        <begin position="198"/>
        <end position="210"/>
    </location>
</feature>
<feature type="compositionally biased region" description="Acidic residues" evidence="2">
    <location>
        <begin position="538"/>
        <end position="548"/>
    </location>
</feature>
<feature type="region of interest" description="Disordered" evidence="2">
    <location>
        <begin position="276"/>
        <end position="320"/>
    </location>
</feature>
<feature type="region of interest" description="Disordered" evidence="2">
    <location>
        <begin position="35"/>
        <end position="72"/>
    </location>
</feature>
<feature type="compositionally biased region" description="Acidic residues" evidence="2">
    <location>
        <begin position="452"/>
        <end position="464"/>
    </location>
</feature>
<feature type="compositionally biased region" description="Low complexity" evidence="2">
    <location>
        <begin position="727"/>
        <end position="737"/>
    </location>
</feature>
<organism evidence="4 5">
    <name type="scientific">Coprinellus micaceus</name>
    <name type="common">Glistening ink-cap mushroom</name>
    <name type="synonym">Coprinus micaceus</name>
    <dbReference type="NCBI Taxonomy" id="71717"/>
    <lineage>
        <taxon>Eukaryota</taxon>
        <taxon>Fungi</taxon>
        <taxon>Dikarya</taxon>
        <taxon>Basidiomycota</taxon>
        <taxon>Agaricomycotina</taxon>
        <taxon>Agaricomycetes</taxon>
        <taxon>Agaricomycetidae</taxon>
        <taxon>Agaricales</taxon>
        <taxon>Agaricineae</taxon>
        <taxon>Psathyrellaceae</taxon>
        <taxon>Coprinellus</taxon>
    </lineage>
</organism>
<feature type="compositionally biased region" description="Basic and acidic residues" evidence="2">
    <location>
        <begin position="285"/>
        <end position="301"/>
    </location>
</feature>
<dbReference type="Proteomes" id="UP000298030">
    <property type="component" value="Unassembled WGS sequence"/>
</dbReference>
<feature type="compositionally biased region" description="Acidic residues" evidence="2">
    <location>
        <begin position="478"/>
        <end position="494"/>
    </location>
</feature>
<dbReference type="Pfam" id="PF12936">
    <property type="entry name" value="Kri1_C"/>
    <property type="match status" value="1"/>
</dbReference>
<accession>A0A4Y7TV56</accession>
<dbReference type="EMBL" id="QPFP01000003">
    <property type="protein sequence ID" value="TEB38070.1"/>
    <property type="molecule type" value="Genomic_DNA"/>
</dbReference>
<dbReference type="InterPro" id="IPR018034">
    <property type="entry name" value="Kri1"/>
</dbReference>
<feature type="compositionally biased region" description="Acidic residues" evidence="2">
    <location>
        <begin position="218"/>
        <end position="230"/>
    </location>
</feature>
<dbReference type="GO" id="GO:0000447">
    <property type="term" value="P:endonucleolytic cleavage in ITS1 to separate SSU-rRNA from 5.8S rRNA and LSU-rRNA from tricistronic rRNA transcript (SSU-rRNA, 5.8S rRNA, LSU-rRNA)"/>
    <property type="evidence" value="ECO:0007669"/>
    <property type="project" value="TreeGrafter"/>
</dbReference>
<feature type="region of interest" description="Disordered" evidence="2">
    <location>
        <begin position="198"/>
        <end position="259"/>
    </location>
</feature>
<feature type="compositionally biased region" description="Acidic residues" evidence="2">
    <location>
        <begin position="302"/>
        <end position="317"/>
    </location>
</feature>
<feature type="compositionally biased region" description="Basic residues" evidence="2">
    <location>
        <begin position="240"/>
        <end position="252"/>
    </location>
</feature>
<reference evidence="4 5" key="1">
    <citation type="journal article" date="2019" name="Nat. Ecol. Evol.">
        <title>Megaphylogeny resolves global patterns of mushroom evolution.</title>
        <authorList>
            <person name="Varga T."/>
            <person name="Krizsan K."/>
            <person name="Foldi C."/>
            <person name="Dima B."/>
            <person name="Sanchez-Garcia M."/>
            <person name="Sanchez-Ramirez S."/>
            <person name="Szollosi G.J."/>
            <person name="Szarkandi J.G."/>
            <person name="Papp V."/>
            <person name="Albert L."/>
            <person name="Andreopoulos W."/>
            <person name="Angelini C."/>
            <person name="Antonin V."/>
            <person name="Barry K.W."/>
            <person name="Bougher N.L."/>
            <person name="Buchanan P."/>
            <person name="Buyck B."/>
            <person name="Bense V."/>
            <person name="Catcheside P."/>
            <person name="Chovatia M."/>
            <person name="Cooper J."/>
            <person name="Damon W."/>
            <person name="Desjardin D."/>
            <person name="Finy P."/>
            <person name="Geml J."/>
            <person name="Haridas S."/>
            <person name="Hughes K."/>
            <person name="Justo A."/>
            <person name="Karasinski D."/>
            <person name="Kautmanova I."/>
            <person name="Kiss B."/>
            <person name="Kocsube S."/>
            <person name="Kotiranta H."/>
            <person name="LaButti K.M."/>
            <person name="Lechner B.E."/>
            <person name="Liimatainen K."/>
            <person name="Lipzen A."/>
            <person name="Lukacs Z."/>
            <person name="Mihaltcheva S."/>
            <person name="Morgado L.N."/>
            <person name="Niskanen T."/>
            <person name="Noordeloos M.E."/>
            <person name="Ohm R.A."/>
            <person name="Ortiz-Santana B."/>
            <person name="Ovrebo C."/>
            <person name="Racz N."/>
            <person name="Riley R."/>
            <person name="Savchenko A."/>
            <person name="Shiryaev A."/>
            <person name="Soop K."/>
            <person name="Spirin V."/>
            <person name="Szebenyi C."/>
            <person name="Tomsovsky M."/>
            <person name="Tulloss R.E."/>
            <person name="Uehling J."/>
            <person name="Grigoriev I.V."/>
            <person name="Vagvolgyi C."/>
            <person name="Papp T."/>
            <person name="Martin F.M."/>
            <person name="Miettinen O."/>
            <person name="Hibbett D.S."/>
            <person name="Nagy L.G."/>
        </authorList>
    </citation>
    <scope>NUCLEOTIDE SEQUENCE [LARGE SCALE GENOMIC DNA]</scope>
    <source>
        <strain evidence="4 5">FP101781</strain>
    </source>
</reference>
<evidence type="ECO:0000256" key="1">
    <source>
        <dbReference type="ARBA" id="ARBA00007473"/>
    </source>
</evidence>
<protein>
    <recommendedName>
        <fullName evidence="3">Kri1-like C-terminal domain-containing protein</fullName>
    </recommendedName>
</protein>
<dbReference type="AlphaFoldDB" id="A0A4Y7TV56"/>
<dbReference type="OrthoDB" id="10252032at2759"/>
<feature type="region of interest" description="Disordered" evidence="2">
    <location>
        <begin position="642"/>
        <end position="760"/>
    </location>
</feature>
<feature type="compositionally biased region" description="Basic and acidic residues" evidence="2">
    <location>
        <begin position="374"/>
        <end position="384"/>
    </location>
</feature>
<evidence type="ECO:0000259" key="3">
    <source>
        <dbReference type="Pfam" id="PF12936"/>
    </source>
</evidence>
<feature type="region of interest" description="Disordered" evidence="2">
    <location>
        <begin position="340"/>
        <end position="384"/>
    </location>
</feature>
<dbReference type="GO" id="GO:0030686">
    <property type="term" value="C:90S preribosome"/>
    <property type="evidence" value="ECO:0007669"/>
    <property type="project" value="TreeGrafter"/>
</dbReference>
<proteinExistence type="inferred from homology"/>
<feature type="compositionally biased region" description="Basic and acidic residues" evidence="2">
    <location>
        <begin position="465"/>
        <end position="477"/>
    </location>
</feature>
<feature type="compositionally biased region" description="Basic and acidic residues" evidence="2">
    <location>
        <begin position="356"/>
        <end position="366"/>
    </location>
</feature>
<feature type="compositionally biased region" description="Acidic residues" evidence="2">
    <location>
        <begin position="44"/>
        <end position="68"/>
    </location>
</feature>
<dbReference type="GO" id="GO:0005730">
    <property type="term" value="C:nucleolus"/>
    <property type="evidence" value="ECO:0007669"/>
    <property type="project" value="TreeGrafter"/>
</dbReference>
<comment type="caution">
    <text evidence="4">The sequence shown here is derived from an EMBL/GenBank/DDBJ whole genome shotgun (WGS) entry which is preliminary data.</text>
</comment>
<feature type="compositionally biased region" description="Acidic residues" evidence="2">
    <location>
        <begin position="686"/>
        <end position="699"/>
    </location>
</feature>
<feature type="domain" description="Kri1-like C-terminal" evidence="3">
    <location>
        <begin position="555"/>
        <end position="639"/>
    </location>
</feature>
<feature type="compositionally biased region" description="Basic residues" evidence="2">
    <location>
        <begin position="741"/>
        <end position="750"/>
    </location>
</feature>
<evidence type="ECO:0000313" key="4">
    <source>
        <dbReference type="EMBL" id="TEB38070.1"/>
    </source>
</evidence>
<feature type="compositionally biased region" description="Basic residues" evidence="2">
    <location>
        <begin position="668"/>
        <end position="679"/>
    </location>
</feature>